<dbReference type="Pfam" id="PF10996">
    <property type="entry name" value="Beta-Casp"/>
    <property type="match status" value="1"/>
</dbReference>
<dbReference type="Pfam" id="PF07521">
    <property type="entry name" value="RMMBL"/>
    <property type="match status" value="1"/>
</dbReference>
<dbReference type="InterPro" id="IPR011108">
    <property type="entry name" value="RMMBL"/>
</dbReference>
<dbReference type="CDD" id="cd16295">
    <property type="entry name" value="TTHA0252-CPSF-like_MBL-fold"/>
    <property type="match status" value="1"/>
</dbReference>
<dbReference type="Proteomes" id="UP000478090">
    <property type="component" value="Unassembled WGS sequence"/>
</dbReference>
<dbReference type="InterPro" id="IPR001279">
    <property type="entry name" value="Metallo-B-lactamas"/>
</dbReference>
<dbReference type="SMART" id="SM00849">
    <property type="entry name" value="Lactamase_B"/>
    <property type="match status" value="1"/>
</dbReference>
<proteinExistence type="predicted"/>
<dbReference type="EMBL" id="WWCM01000005">
    <property type="protein sequence ID" value="MYM39475.1"/>
    <property type="molecule type" value="Genomic_DNA"/>
</dbReference>
<keyword evidence="5" id="KW-1185">Reference proteome</keyword>
<sequence>MKLKFLGATGTVTGSKYLLSTGSATILIDCGLFQGYKQLRLRNWEEFPVAPDSIDAVVLTHAHLDHSGYLPLLVREGFRGKIYCSEATFDLCKILLPDSGRLLEEEASHANRHSYSRHAPALALYTEEDALRALDYFHPIPFGLPQQVAPGLTAQLALGGHILGAAIVTLNDGTRTLTFSGDLGRLHDAIMVEPSLIERTDYLVLESTYGNRCHDPADPAVLLGQTIRETAARGGVTVIPSFAVGRAQSLMYEIYRLKQRGEIPALLPVYLNSPMAMDTTALYQKHRKLHRLSREECQAMCHAAKIVNSVEESIALNQKQMPMVIIAASGMATGGRVLHHLKAFAPDSRNTILFAGFQAGGTRGRAMLDGIDAIKIHGEYVPLRAQVRQIDNLSAHADANEILSWLGHFKQAPKQVFITHGEPDAADGLRRRIEETLHWPCRVPDYKEQVELA</sequence>
<feature type="domain" description="Beta-Casp" evidence="3">
    <location>
        <begin position="247"/>
        <end position="367"/>
    </location>
</feature>
<name>A0ABW9VLH6_9BURK</name>
<reference evidence="4 5" key="1">
    <citation type="submission" date="2019-12" db="EMBL/GenBank/DDBJ databases">
        <title>Novel species isolated from a subtropical stream in China.</title>
        <authorList>
            <person name="Lu H."/>
        </authorList>
    </citation>
    <scope>NUCLEOTIDE SEQUENCE [LARGE SCALE GENOMIC DNA]</scope>
    <source>
        <strain evidence="4 5">CY13W</strain>
    </source>
</reference>
<keyword evidence="1" id="KW-0378">Hydrolase</keyword>
<dbReference type="InterPro" id="IPR050698">
    <property type="entry name" value="MBL"/>
</dbReference>
<dbReference type="SMART" id="SM01027">
    <property type="entry name" value="Beta-Casp"/>
    <property type="match status" value="1"/>
</dbReference>
<protein>
    <submittedName>
        <fullName evidence="4">MBL fold metallo-hydrolase</fullName>
    </submittedName>
</protein>
<evidence type="ECO:0000256" key="1">
    <source>
        <dbReference type="ARBA" id="ARBA00022801"/>
    </source>
</evidence>
<dbReference type="PANTHER" id="PTHR11203">
    <property type="entry name" value="CLEAVAGE AND POLYADENYLATION SPECIFICITY FACTOR FAMILY MEMBER"/>
    <property type="match status" value="1"/>
</dbReference>
<dbReference type="InterPro" id="IPR022712">
    <property type="entry name" value="Beta_Casp"/>
</dbReference>
<gene>
    <name evidence="4" type="ORF">GTP27_09040</name>
</gene>
<dbReference type="RefSeq" id="WP_161038861.1">
    <property type="nucleotide sequence ID" value="NZ_WWCM01000005.1"/>
</dbReference>
<organism evidence="4 5">
    <name type="scientific">Duganella qianjiadongensis</name>
    <dbReference type="NCBI Taxonomy" id="2692176"/>
    <lineage>
        <taxon>Bacteria</taxon>
        <taxon>Pseudomonadati</taxon>
        <taxon>Pseudomonadota</taxon>
        <taxon>Betaproteobacteria</taxon>
        <taxon>Burkholderiales</taxon>
        <taxon>Oxalobacteraceae</taxon>
        <taxon>Telluria group</taxon>
        <taxon>Duganella</taxon>
    </lineage>
</organism>
<comment type="caution">
    <text evidence="4">The sequence shown here is derived from an EMBL/GenBank/DDBJ whole genome shotgun (WGS) entry which is preliminary data.</text>
</comment>
<accession>A0ABW9VLH6</accession>
<dbReference type="SUPFAM" id="SSF56281">
    <property type="entry name" value="Metallo-hydrolase/oxidoreductase"/>
    <property type="match status" value="1"/>
</dbReference>
<evidence type="ECO:0000259" key="2">
    <source>
        <dbReference type="SMART" id="SM00849"/>
    </source>
</evidence>
<dbReference type="InterPro" id="IPR036866">
    <property type="entry name" value="RibonucZ/Hydroxyglut_hydro"/>
</dbReference>
<evidence type="ECO:0000259" key="3">
    <source>
        <dbReference type="SMART" id="SM01027"/>
    </source>
</evidence>
<dbReference type="Gene3D" id="3.60.15.10">
    <property type="entry name" value="Ribonuclease Z/Hydroxyacylglutathione hydrolase-like"/>
    <property type="match status" value="1"/>
</dbReference>
<dbReference type="Pfam" id="PF00753">
    <property type="entry name" value="Lactamase_B"/>
    <property type="match status" value="1"/>
</dbReference>
<dbReference type="Gene3D" id="3.40.50.10890">
    <property type="match status" value="1"/>
</dbReference>
<feature type="domain" description="Metallo-beta-lactamase" evidence="2">
    <location>
        <begin position="13"/>
        <end position="242"/>
    </location>
</feature>
<evidence type="ECO:0000313" key="4">
    <source>
        <dbReference type="EMBL" id="MYM39475.1"/>
    </source>
</evidence>
<dbReference type="PANTHER" id="PTHR11203:SF37">
    <property type="entry name" value="INTEGRATOR COMPLEX SUBUNIT 11"/>
    <property type="match status" value="1"/>
</dbReference>
<evidence type="ECO:0000313" key="5">
    <source>
        <dbReference type="Proteomes" id="UP000478090"/>
    </source>
</evidence>